<gene>
    <name evidence="1" type="ORF">AMORRO_LOCUS17169</name>
</gene>
<organism evidence="1 2">
    <name type="scientific">Acaulospora morrowiae</name>
    <dbReference type="NCBI Taxonomy" id="94023"/>
    <lineage>
        <taxon>Eukaryota</taxon>
        <taxon>Fungi</taxon>
        <taxon>Fungi incertae sedis</taxon>
        <taxon>Mucoromycota</taxon>
        <taxon>Glomeromycotina</taxon>
        <taxon>Glomeromycetes</taxon>
        <taxon>Diversisporales</taxon>
        <taxon>Acaulosporaceae</taxon>
        <taxon>Acaulospora</taxon>
    </lineage>
</organism>
<feature type="non-terminal residue" evidence="1">
    <location>
        <position position="280"/>
    </location>
</feature>
<accession>A0A9N9JJB3</accession>
<dbReference type="InterPro" id="IPR011990">
    <property type="entry name" value="TPR-like_helical_dom_sf"/>
</dbReference>
<dbReference type="Gene3D" id="1.25.40.10">
    <property type="entry name" value="Tetratricopeptide repeat domain"/>
    <property type="match status" value="1"/>
</dbReference>
<dbReference type="Proteomes" id="UP000789342">
    <property type="component" value="Unassembled WGS sequence"/>
</dbReference>
<dbReference type="InterPro" id="IPR002885">
    <property type="entry name" value="PPR_rpt"/>
</dbReference>
<dbReference type="NCBIfam" id="TIGR00756">
    <property type="entry name" value="PPR"/>
    <property type="match status" value="1"/>
</dbReference>
<dbReference type="Pfam" id="PF13041">
    <property type="entry name" value="PPR_2"/>
    <property type="match status" value="1"/>
</dbReference>
<comment type="caution">
    <text evidence="1">The sequence shown here is derived from an EMBL/GenBank/DDBJ whole genome shotgun (WGS) entry which is preliminary data.</text>
</comment>
<protein>
    <submittedName>
        <fullName evidence="1">5965_t:CDS:1</fullName>
    </submittedName>
</protein>
<name>A0A9N9JJB3_9GLOM</name>
<dbReference type="AlphaFoldDB" id="A0A9N9JJB3"/>
<dbReference type="OrthoDB" id="185373at2759"/>
<keyword evidence="2" id="KW-1185">Reference proteome</keyword>
<reference evidence="1" key="1">
    <citation type="submission" date="2021-06" db="EMBL/GenBank/DDBJ databases">
        <authorList>
            <person name="Kallberg Y."/>
            <person name="Tangrot J."/>
            <person name="Rosling A."/>
        </authorList>
    </citation>
    <scope>NUCLEOTIDE SEQUENCE</scope>
    <source>
        <strain evidence="1">CL551</strain>
    </source>
</reference>
<feature type="non-terminal residue" evidence="1">
    <location>
        <position position="1"/>
    </location>
</feature>
<proteinExistence type="predicted"/>
<evidence type="ECO:0000313" key="2">
    <source>
        <dbReference type="Proteomes" id="UP000789342"/>
    </source>
</evidence>
<sequence length="280" mass="31869">NSVNRLFYKYHTPKEGTIISALKACTRLISLNNKNDTTQLVPINRIEGDLSKYWIETPECPSYTVSEVLEVASYIFESLDPSRKTIPICNAYIRVFGSAKRIDLAFAFFNQMRRSNSRRPNVYTYKALISCCVDALDLESAYAVIEDSTKLVLQDAKDTSNWFYHARNLGLGMIVAKCLAISYLIISRDLDLLEPLGGIEIDKIAIAGIGIGTILCARVAMLRLFEPQMETPRQTHDLYSASISHNEFLKMSSQEIRNYMYSYLIFRLLFKSHFNEALVV</sequence>
<dbReference type="EMBL" id="CAJVPV010051286">
    <property type="protein sequence ID" value="CAG8779102.1"/>
    <property type="molecule type" value="Genomic_DNA"/>
</dbReference>
<evidence type="ECO:0000313" key="1">
    <source>
        <dbReference type="EMBL" id="CAG8779102.1"/>
    </source>
</evidence>